<keyword evidence="2" id="KW-1185">Reference proteome</keyword>
<protein>
    <submittedName>
        <fullName evidence="1">Uncharacterized protein</fullName>
    </submittedName>
</protein>
<evidence type="ECO:0000313" key="2">
    <source>
        <dbReference type="Proteomes" id="UP000660024"/>
    </source>
</evidence>
<dbReference type="Proteomes" id="UP000660024">
    <property type="component" value="Unassembled WGS sequence"/>
</dbReference>
<reference evidence="1 2" key="1">
    <citation type="submission" date="2020-12" db="EMBL/GenBank/DDBJ databases">
        <title>Bacterial novel species Pedobacter sp. SD-b isolated from soil.</title>
        <authorList>
            <person name="Jung H.-Y."/>
        </authorList>
    </citation>
    <scope>NUCLEOTIDE SEQUENCE [LARGE SCALE GENOMIC DNA]</scope>
    <source>
        <strain evidence="1 2">SD-b</strain>
    </source>
</reference>
<gene>
    <name evidence="1" type="ORF">I5M32_08015</name>
</gene>
<organism evidence="1 2">
    <name type="scientific">Pedobacter segetis</name>
    <dbReference type="NCBI Taxonomy" id="2793069"/>
    <lineage>
        <taxon>Bacteria</taxon>
        <taxon>Pseudomonadati</taxon>
        <taxon>Bacteroidota</taxon>
        <taxon>Sphingobacteriia</taxon>
        <taxon>Sphingobacteriales</taxon>
        <taxon>Sphingobacteriaceae</taxon>
        <taxon>Pedobacter</taxon>
    </lineage>
</organism>
<proteinExistence type="predicted"/>
<dbReference type="EMBL" id="JAEHFY010000009">
    <property type="protein sequence ID" value="MBK0382903.1"/>
    <property type="molecule type" value="Genomic_DNA"/>
</dbReference>
<evidence type="ECO:0000313" key="1">
    <source>
        <dbReference type="EMBL" id="MBK0382903.1"/>
    </source>
</evidence>
<sequence>MAYLGFNLKADVKNAAQIVLSINGKASTDTTFRIHVYTIPNQTFD</sequence>
<accession>A0ABS1BJ31</accession>
<dbReference type="RefSeq" id="WP_200585702.1">
    <property type="nucleotide sequence ID" value="NZ_JAEHFY010000009.1"/>
</dbReference>
<comment type="caution">
    <text evidence="1">The sequence shown here is derived from an EMBL/GenBank/DDBJ whole genome shotgun (WGS) entry which is preliminary data.</text>
</comment>
<name>A0ABS1BJ31_9SPHI</name>